<sequence length="396" mass="43835">HRQSPSVYPRKQNNSHTCVPILANPGVVPTAPTVDEISSNINQNAPQNHYSPTSTRTSPPIISQTSTSWMSLIRASLAAQGITGEPQDIIVASWRDGTRKQYCTYITAWLKYCSDCNISQVNPKLQQVLDFLTLQSKRVGYSAVATARSALSSFIKVDGVKVGDHPLVSRFMTGLFNQKPAPPRYSETWDPQIVLNHLKTFPAIDDMSLKQLTLKLVMLMALLSAQRVQTLQSLSLEEMSTLPGKYVFRISSVLKQTTAKGGQNRHLLPVTFHSYPLDKRLCIVELLSAYVKRTATLRKETKQLLICHAEPHGPASRDTISRWIKQTMKDAGIDTTVFKPHSTRGASTSAAKALNVPVQVIMNTAGWRSDSTFAKFYDRPVLTANNFAAAILGDKK</sequence>
<comment type="caution">
    <text evidence="5">The sequence shown here is derived from an EMBL/GenBank/DDBJ whole genome shotgun (WGS) entry which is preliminary data.</text>
</comment>
<proteinExistence type="predicted"/>
<keyword evidence="1" id="KW-0238">DNA-binding</keyword>
<feature type="compositionally biased region" description="Polar residues" evidence="3">
    <location>
        <begin position="38"/>
        <end position="50"/>
    </location>
</feature>
<evidence type="ECO:0000256" key="3">
    <source>
        <dbReference type="SAM" id="MobiDB-lite"/>
    </source>
</evidence>
<organism evidence="5 6">
    <name type="scientific">Porites lobata</name>
    <dbReference type="NCBI Taxonomy" id="104759"/>
    <lineage>
        <taxon>Eukaryota</taxon>
        <taxon>Metazoa</taxon>
        <taxon>Cnidaria</taxon>
        <taxon>Anthozoa</taxon>
        <taxon>Hexacorallia</taxon>
        <taxon>Scleractinia</taxon>
        <taxon>Fungiina</taxon>
        <taxon>Poritidae</taxon>
        <taxon>Porites</taxon>
    </lineage>
</organism>
<dbReference type="InterPro" id="IPR002104">
    <property type="entry name" value="Integrase_catalytic"/>
</dbReference>
<dbReference type="PANTHER" id="PTHR35617:SF3">
    <property type="entry name" value="CORE-BINDING (CB) DOMAIN-CONTAINING PROTEIN"/>
    <property type="match status" value="1"/>
</dbReference>
<keyword evidence="2" id="KW-0233">DNA recombination</keyword>
<gene>
    <name evidence="5" type="ORF">PLOB_00044171</name>
</gene>
<reference evidence="5 6" key="1">
    <citation type="submission" date="2022-05" db="EMBL/GenBank/DDBJ databases">
        <authorList>
            <consortium name="Genoscope - CEA"/>
            <person name="William W."/>
        </authorList>
    </citation>
    <scope>NUCLEOTIDE SEQUENCE [LARGE SCALE GENOMIC DNA]</scope>
</reference>
<evidence type="ECO:0000256" key="2">
    <source>
        <dbReference type="ARBA" id="ARBA00023172"/>
    </source>
</evidence>
<dbReference type="PANTHER" id="PTHR35617">
    <property type="entry name" value="PHAGE_INTEGRASE DOMAIN-CONTAINING PROTEIN"/>
    <property type="match status" value="1"/>
</dbReference>
<keyword evidence="6" id="KW-1185">Reference proteome</keyword>
<dbReference type="InterPro" id="IPR011010">
    <property type="entry name" value="DNA_brk_join_enz"/>
</dbReference>
<evidence type="ECO:0000259" key="4">
    <source>
        <dbReference type="PROSITE" id="PS51898"/>
    </source>
</evidence>
<dbReference type="SUPFAM" id="SSF56349">
    <property type="entry name" value="DNA breaking-rejoining enzymes"/>
    <property type="match status" value="1"/>
</dbReference>
<name>A0ABN8PM99_9CNID</name>
<accession>A0ABN8PM99</accession>
<dbReference type="EMBL" id="CALNXK010000074">
    <property type="protein sequence ID" value="CAH3144858.1"/>
    <property type="molecule type" value="Genomic_DNA"/>
</dbReference>
<evidence type="ECO:0000313" key="5">
    <source>
        <dbReference type="EMBL" id="CAH3144858.1"/>
    </source>
</evidence>
<feature type="compositionally biased region" description="Low complexity" evidence="3">
    <location>
        <begin position="51"/>
        <end position="60"/>
    </location>
</feature>
<dbReference type="Proteomes" id="UP001159405">
    <property type="component" value="Unassembled WGS sequence"/>
</dbReference>
<dbReference type="Gene3D" id="1.10.150.130">
    <property type="match status" value="1"/>
</dbReference>
<dbReference type="InterPro" id="IPR010998">
    <property type="entry name" value="Integrase_recombinase_N"/>
</dbReference>
<evidence type="ECO:0000256" key="1">
    <source>
        <dbReference type="ARBA" id="ARBA00023125"/>
    </source>
</evidence>
<dbReference type="Pfam" id="PF00589">
    <property type="entry name" value="Phage_integrase"/>
    <property type="match status" value="1"/>
</dbReference>
<feature type="domain" description="Tyr recombinase" evidence="4">
    <location>
        <begin position="180"/>
        <end position="392"/>
    </location>
</feature>
<dbReference type="InterPro" id="IPR013762">
    <property type="entry name" value="Integrase-like_cat_sf"/>
</dbReference>
<feature type="non-terminal residue" evidence="5">
    <location>
        <position position="1"/>
    </location>
</feature>
<dbReference type="Gene3D" id="1.10.443.10">
    <property type="entry name" value="Intergrase catalytic core"/>
    <property type="match status" value="1"/>
</dbReference>
<feature type="region of interest" description="Disordered" evidence="3">
    <location>
        <begin position="38"/>
        <end position="60"/>
    </location>
</feature>
<evidence type="ECO:0000313" key="6">
    <source>
        <dbReference type="Proteomes" id="UP001159405"/>
    </source>
</evidence>
<protein>
    <recommendedName>
        <fullName evidence="4">Tyr recombinase domain-containing protein</fullName>
    </recommendedName>
</protein>
<dbReference type="PROSITE" id="PS51898">
    <property type="entry name" value="TYR_RECOMBINASE"/>
    <property type="match status" value="1"/>
</dbReference>